<dbReference type="Proteomes" id="UP001174694">
    <property type="component" value="Unassembled WGS sequence"/>
</dbReference>
<keyword evidence="2" id="KW-1185">Reference proteome</keyword>
<evidence type="ECO:0008006" key="3">
    <source>
        <dbReference type="Google" id="ProtNLM"/>
    </source>
</evidence>
<name>A0AA38R2D5_9PEZI</name>
<dbReference type="EMBL" id="JANBVO010000100">
    <property type="protein sequence ID" value="KAJ9130207.1"/>
    <property type="molecule type" value="Genomic_DNA"/>
</dbReference>
<gene>
    <name evidence="1" type="ORF">NKR23_g12303</name>
</gene>
<dbReference type="InterPro" id="IPR011009">
    <property type="entry name" value="Kinase-like_dom_sf"/>
</dbReference>
<organism evidence="1 2">
    <name type="scientific">Pleurostoma richardsiae</name>
    <dbReference type="NCBI Taxonomy" id="41990"/>
    <lineage>
        <taxon>Eukaryota</taxon>
        <taxon>Fungi</taxon>
        <taxon>Dikarya</taxon>
        <taxon>Ascomycota</taxon>
        <taxon>Pezizomycotina</taxon>
        <taxon>Sordariomycetes</taxon>
        <taxon>Sordariomycetidae</taxon>
        <taxon>Calosphaeriales</taxon>
        <taxon>Pleurostomataceae</taxon>
        <taxon>Pleurostoma</taxon>
    </lineage>
</organism>
<dbReference type="SUPFAM" id="SSF56112">
    <property type="entry name" value="Protein kinase-like (PK-like)"/>
    <property type="match status" value="1"/>
</dbReference>
<proteinExistence type="predicted"/>
<accession>A0AA38R2D5</accession>
<evidence type="ECO:0000313" key="2">
    <source>
        <dbReference type="Proteomes" id="UP001174694"/>
    </source>
</evidence>
<comment type="caution">
    <text evidence="1">The sequence shown here is derived from an EMBL/GenBank/DDBJ whole genome shotgun (WGS) entry which is preliminary data.</text>
</comment>
<dbReference type="AlphaFoldDB" id="A0AA38R2D5"/>
<evidence type="ECO:0000313" key="1">
    <source>
        <dbReference type="EMBL" id="KAJ9130207.1"/>
    </source>
</evidence>
<sequence>MDVVLIDFAGSSLDGSPPSMVAESRFYRPRRRWKDAMTVQDDLFALGSTLYELFKGEMPYPNRTDDEVAQLYHVGSFPAVHQIPIGRIIAKCWSGGYGNATDVLDDFRLQDGPQPVALAGSTDSVFGGLGLVVSLYHALGSWFRVAASIIRNLRSW</sequence>
<protein>
    <recommendedName>
        <fullName evidence="3">Protein kinase domain-containing protein</fullName>
    </recommendedName>
</protein>
<reference evidence="1" key="1">
    <citation type="submission" date="2022-07" db="EMBL/GenBank/DDBJ databases">
        <title>Fungi with potential for degradation of polypropylene.</title>
        <authorList>
            <person name="Gostincar C."/>
        </authorList>
    </citation>
    <scope>NUCLEOTIDE SEQUENCE</scope>
    <source>
        <strain evidence="1">EXF-13308</strain>
    </source>
</reference>
<dbReference type="Gene3D" id="1.10.510.10">
    <property type="entry name" value="Transferase(Phosphotransferase) domain 1"/>
    <property type="match status" value="1"/>
</dbReference>